<comment type="caution">
    <text evidence="2">The sequence shown here is derived from an EMBL/GenBank/DDBJ whole genome shotgun (WGS) entry which is preliminary data.</text>
</comment>
<dbReference type="EMBL" id="CAWYQH010000130">
    <property type="protein sequence ID" value="CAK8693103.1"/>
    <property type="molecule type" value="Genomic_DNA"/>
</dbReference>
<keyword evidence="1" id="KW-1133">Transmembrane helix</keyword>
<organism evidence="2 3">
    <name type="scientific">Clavelina lepadiformis</name>
    <name type="common">Light-bulb sea squirt</name>
    <name type="synonym">Ascidia lepadiformis</name>
    <dbReference type="NCBI Taxonomy" id="159417"/>
    <lineage>
        <taxon>Eukaryota</taxon>
        <taxon>Metazoa</taxon>
        <taxon>Chordata</taxon>
        <taxon>Tunicata</taxon>
        <taxon>Ascidiacea</taxon>
        <taxon>Aplousobranchia</taxon>
        <taxon>Clavelinidae</taxon>
        <taxon>Clavelina</taxon>
    </lineage>
</organism>
<name>A0ABP0GP29_CLALP</name>
<gene>
    <name evidence="2" type="ORF">CVLEPA_LOCUS26430</name>
</gene>
<evidence type="ECO:0000256" key="1">
    <source>
        <dbReference type="SAM" id="Phobius"/>
    </source>
</evidence>
<keyword evidence="1" id="KW-0472">Membrane</keyword>
<accession>A0ABP0GP29</accession>
<protein>
    <submittedName>
        <fullName evidence="2">Uncharacterized protein</fullName>
    </submittedName>
</protein>
<proteinExistence type="predicted"/>
<keyword evidence="1" id="KW-0812">Transmembrane</keyword>
<reference evidence="2 3" key="1">
    <citation type="submission" date="2024-02" db="EMBL/GenBank/DDBJ databases">
        <authorList>
            <person name="Daric V."/>
            <person name="Darras S."/>
        </authorList>
    </citation>
    <scope>NUCLEOTIDE SEQUENCE [LARGE SCALE GENOMIC DNA]</scope>
</reference>
<feature type="transmembrane region" description="Helical" evidence="1">
    <location>
        <begin position="56"/>
        <end position="76"/>
    </location>
</feature>
<keyword evidence="3" id="KW-1185">Reference proteome</keyword>
<evidence type="ECO:0000313" key="2">
    <source>
        <dbReference type="EMBL" id="CAK8693103.1"/>
    </source>
</evidence>
<evidence type="ECO:0000313" key="3">
    <source>
        <dbReference type="Proteomes" id="UP001642483"/>
    </source>
</evidence>
<dbReference type="Proteomes" id="UP001642483">
    <property type="component" value="Unassembled WGS sequence"/>
</dbReference>
<sequence>MIFDLLHNNKLNREIVHKLPGYTSNYYVMMDNLTTTTLPPSTTTLHPGVHLLLEQAVGIAAFFVLLIVFACIVYFCDMCRYVSNCIRDCSCACSCGRKC</sequence>